<dbReference type="PANTHER" id="PTHR30589:SF0">
    <property type="entry name" value="PHOSPHATIDYLGLYCEROL--PROLIPOPROTEIN DIACYLGLYCERYL TRANSFERASE"/>
    <property type="match status" value="1"/>
</dbReference>
<name>A0AAU7ZI96_9BACT</name>
<feature type="transmembrane region" description="Helical" evidence="7">
    <location>
        <begin position="189"/>
        <end position="209"/>
    </location>
</feature>
<feature type="transmembrane region" description="Helical" evidence="7">
    <location>
        <begin position="119"/>
        <end position="135"/>
    </location>
</feature>
<evidence type="ECO:0000256" key="1">
    <source>
        <dbReference type="ARBA" id="ARBA00007150"/>
    </source>
</evidence>
<evidence type="ECO:0000256" key="3">
    <source>
        <dbReference type="ARBA" id="ARBA00022679"/>
    </source>
</evidence>
<dbReference type="GO" id="GO:0042158">
    <property type="term" value="P:lipoprotein biosynthetic process"/>
    <property type="evidence" value="ECO:0007669"/>
    <property type="project" value="InterPro"/>
</dbReference>
<keyword evidence="2" id="KW-1003">Cell membrane</keyword>
<keyword evidence="3 8" id="KW-0808">Transferase</keyword>
<dbReference type="GO" id="GO:0008961">
    <property type="term" value="F:phosphatidylglycerol-prolipoprotein diacylglyceryl transferase activity"/>
    <property type="evidence" value="ECO:0007669"/>
    <property type="project" value="InterPro"/>
</dbReference>
<proteinExistence type="inferred from homology"/>
<protein>
    <submittedName>
        <fullName evidence="8">Prolipoprotein diacylglyceryl transferase</fullName>
        <ecNumber evidence="8">2.4.99.-</ecNumber>
    </submittedName>
</protein>
<keyword evidence="6 7" id="KW-0472">Membrane</keyword>
<dbReference type="GO" id="GO:0005886">
    <property type="term" value="C:plasma membrane"/>
    <property type="evidence" value="ECO:0007669"/>
    <property type="project" value="InterPro"/>
</dbReference>
<comment type="similarity">
    <text evidence="1">Belongs to the Lgt family.</text>
</comment>
<keyword evidence="5 7" id="KW-1133">Transmembrane helix</keyword>
<organism evidence="8">
    <name type="scientific">Tunturiibacter empetritectus</name>
    <dbReference type="NCBI Taxonomy" id="3069691"/>
    <lineage>
        <taxon>Bacteria</taxon>
        <taxon>Pseudomonadati</taxon>
        <taxon>Acidobacteriota</taxon>
        <taxon>Terriglobia</taxon>
        <taxon>Terriglobales</taxon>
        <taxon>Acidobacteriaceae</taxon>
        <taxon>Tunturiibacter</taxon>
    </lineage>
</organism>
<feature type="transmembrane region" description="Helical" evidence="7">
    <location>
        <begin position="79"/>
        <end position="99"/>
    </location>
</feature>
<reference evidence="8" key="1">
    <citation type="submission" date="2023-08" db="EMBL/GenBank/DDBJ databases">
        <authorList>
            <person name="Messyasz A."/>
            <person name="Mannisto M.K."/>
            <person name="Kerkhof L.J."/>
            <person name="Haggblom M."/>
        </authorList>
    </citation>
    <scope>NUCLEOTIDE SEQUENCE</scope>
    <source>
        <strain evidence="8">M8UP23</strain>
    </source>
</reference>
<evidence type="ECO:0000256" key="4">
    <source>
        <dbReference type="ARBA" id="ARBA00022692"/>
    </source>
</evidence>
<dbReference type="EMBL" id="CP132932">
    <property type="protein sequence ID" value="XCB28445.1"/>
    <property type="molecule type" value="Genomic_DNA"/>
</dbReference>
<sequence length="299" mass="33296">MRHDFRIYFSGFPFWNATHHTIWAMTGLSIFAGKLADVTLGSHPELHTIFETLAYTLGYAVYRQNRSHSGDVLDDDKRWLIIAAAAVGALLGSRVLGLFEQAPRLHLTWRSLLLPGGKTIVGGLLGGWLAVELIKRLRGIQSRTGDLFAVPLCLGIAIGRIGCFLAGLADDTYGTPTSLPWAIDFGDGIPRHPTQVYEIVFLLVLALILHRYNQRIHPEGSTFRLFLAAYLSWRFLIDFIKPQPLVLGLNLIQWSCLGGLVVLAFGEFNWSRNGEMTFQSLPASDLAQSRKKQPEVPNE</sequence>
<evidence type="ECO:0000313" key="8">
    <source>
        <dbReference type="EMBL" id="XCB28445.1"/>
    </source>
</evidence>
<evidence type="ECO:0000256" key="7">
    <source>
        <dbReference type="SAM" id="Phobius"/>
    </source>
</evidence>
<dbReference type="PANTHER" id="PTHR30589">
    <property type="entry name" value="PROLIPOPROTEIN DIACYLGLYCERYL TRANSFERASE"/>
    <property type="match status" value="1"/>
</dbReference>
<dbReference type="InterPro" id="IPR001640">
    <property type="entry name" value="Lgt"/>
</dbReference>
<dbReference type="EC" id="2.4.99.-" evidence="8"/>
<dbReference type="AlphaFoldDB" id="A0AAU7ZI96"/>
<dbReference type="Pfam" id="PF01790">
    <property type="entry name" value="LGT"/>
    <property type="match status" value="1"/>
</dbReference>
<accession>A0AAU7ZI96</accession>
<feature type="transmembrane region" description="Helical" evidence="7">
    <location>
        <begin position="221"/>
        <end position="240"/>
    </location>
</feature>
<evidence type="ECO:0000256" key="5">
    <source>
        <dbReference type="ARBA" id="ARBA00022989"/>
    </source>
</evidence>
<evidence type="ECO:0000256" key="6">
    <source>
        <dbReference type="ARBA" id="ARBA00023136"/>
    </source>
</evidence>
<evidence type="ECO:0000256" key="2">
    <source>
        <dbReference type="ARBA" id="ARBA00022475"/>
    </source>
</evidence>
<keyword evidence="4 7" id="KW-0812">Transmembrane</keyword>
<feature type="transmembrane region" description="Helical" evidence="7">
    <location>
        <begin position="147"/>
        <end position="169"/>
    </location>
</feature>
<feature type="transmembrane region" description="Helical" evidence="7">
    <location>
        <begin position="252"/>
        <end position="270"/>
    </location>
</feature>
<reference evidence="8" key="2">
    <citation type="journal article" date="2024" name="Environ. Microbiol.">
        <title>Genome analysis and description of Tunturibacter gen. nov. expands the diversity of Terriglobia in tundra soils.</title>
        <authorList>
            <person name="Messyasz A."/>
            <person name="Mannisto M.K."/>
            <person name="Kerkhof L.J."/>
            <person name="Haggblom M.M."/>
        </authorList>
    </citation>
    <scope>NUCLEOTIDE SEQUENCE</scope>
    <source>
        <strain evidence="8">M8UP23</strain>
    </source>
</reference>
<gene>
    <name evidence="8" type="ORF">RBB75_08995</name>
</gene>
<dbReference type="RefSeq" id="WP_353070243.1">
    <property type="nucleotide sequence ID" value="NZ_CP132932.1"/>
</dbReference>
<keyword evidence="8" id="KW-0328">Glycosyltransferase</keyword>
<dbReference type="KEGG" id="temp:RBB75_08995"/>